<evidence type="ECO:0000313" key="5">
    <source>
        <dbReference type="EMBL" id="RUS84879.1"/>
    </source>
</evidence>
<feature type="region of interest" description="Disordered" evidence="3">
    <location>
        <begin position="1"/>
        <end position="29"/>
    </location>
</feature>
<evidence type="ECO:0000259" key="4">
    <source>
        <dbReference type="Pfam" id="PF01591"/>
    </source>
</evidence>
<dbReference type="InterPro" id="IPR013079">
    <property type="entry name" value="6Phosfructo_kin"/>
</dbReference>
<dbReference type="Pfam" id="PF01591">
    <property type="entry name" value="6PF2K"/>
    <property type="match status" value="1"/>
</dbReference>
<dbReference type="PANTHER" id="PTHR10606:SF44">
    <property type="entry name" value="6-PHOSPHOFRUCTO 2-KINASE_FRUCTOSE 2,6-BISPHOSPHATASE LONG FORM"/>
    <property type="match status" value="1"/>
</dbReference>
<evidence type="ECO:0000256" key="2">
    <source>
        <dbReference type="ARBA" id="ARBA00022840"/>
    </source>
</evidence>
<proteinExistence type="predicted"/>
<dbReference type="InterPro" id="IPR003094">
    <property type="entry name" value="6Pfruct_kin"/>
</dbReference>
<dbReference type="EMBL" id="RQTK01000190">
    <property type="protein sequence ID" value="RUS84879.1"/>
    <property type="molecule type" value="Genomic_DNA"/>
</dbReference>
<dbReference type="PANTHER" id="PTHR10606">
    <property type="entry name" value="6-PHOSPHOFRUCTO-2-KINASE/FRUCTOSE-2,6-BISPHOSPHATASE"/>
    <property type="match status" value="1"/>
</dbReference>
<dbReference type="Gene3D" id="3.40.50.300">
    <property type="entry name" value="P-loop containing nucleotide triphosphate hydrolases"/>
    <property type="match status" value="1"/>
</dbReference>
<keyword evidence="2" id="KW-0067">ATP-binding</keyword>
<dbReference type="Proteomes" id="UP000271974">
    <property type="component" value="Unassembled WGS sequence"/>
</dbReference>
<accession>A0A3S0ZWR1</accession>
<keyword evidence="1" id="KW-0547">Nucleotide-binding</keyword>
<dbReference type="GO" id="GO:0004331">
    <property type="term" value="F:fructose-2,6-bisphosphate 2-phosphatase activity"/>
    <property type="evidence" value="ECO:0007669"/>
    <property type="project" value="TreeGrafter"/>
</dbReference>
<reference evidence="5 6" key="1">
    <citation type="submission" date="2019-01" db="EMBL/GenBank/DDBJ databases">
        <title>A draft genome assembly of the solar-powered sea slug Elysia chlorotica.</title>
        <authorList>
            <person name="Cai H."/>
            <person name="Li Q."/>
            <person name="Fang X."/>
            <person name="Li J."/>
            <person name="Curtis N.E."/>
            <person name="Altenburger A."/>
            <person name="Shibata T."/>
            <person name="Feng M."/>
            <person name="Maeda T."/>
            <person name="Schwartz J.A."/>
            <person name="Shigenobu S."/>
            <person name="Lundholm N."/>
            <person name="Nishiyama T."/>
            <person name="Yang H."/>
            <person name="Hasebe M."/>
            <person name="Li S."/>
            <person name="Pierce S.K."/>
            <person name="Wang J."/>
        </authorList>
    </citation>
    <scope>NUCLEOTIDE SEQUENCE [LARGE SCALE GENOMIC DNA]</scope>
    <source>
        <strain evidence="5">EC2010</strain>
        <tissue evidence="5">Whole organism of an adult</tissue>
    </source>
</reference>
<dbReference type="InterPro" id="IPR027417">
    <property type="entry name" value="P-loop_NTPase"/>
</dbReference>
<dbReference type="GO" id="GO:0003873">
    <property type="term" value="F:6-phosphofructo-2-kinase activity"/>
    <property type="evidence" value="ECO:0007669"/>
    <property type="project" value="InterPro"/>
</dbReference>
<feature type="compositionally biased region" description="Low complexity" evidence="3">
    <location>
        <begin position="1"/>
        <end position="20"/>
    </location>
</feature>
<dbReference type="GO" id="GO:0006003">
    <property type="term" value="P:fructose 2,6-bisphosphate metabolic process"/>
    <property type="evidence" value="ECO:0007669"/>
    <property type="project" value="InterPro"/>
</dbReference>
<evidence type="ECO:0000256" key="3">
    <source>
        <dbReference type="SAM" id="MobiDB-lite"/>
    </source>
</evidence>
<evidence type="ECO:0000313" key="6">
    <source>
        <dbReference type="Proteomes" id="UP000271974"/>
    </source>
</evidence>
<comment type="caution">
    <text evidence="5">The sequence shown here is derived from an EMBL/GenBank/DDBJ whole genome shotgun (WGS) entry which is preliminary data.</text>
</comment>
<organism evidence="5 6">
    <name type="scientific">Elysia chlorotica</name>
    <name type="common">Eastern emerald elysia</name>
    <name type="synonym">Sea slug</name>
    <dbReference type="NCBI Taxonomy" id="188477"/>
    <lineage>
        <taxon>Eukaryota</taxon>
        <taxon>Metazoa</taxon>
        <taxon>Spiralia</taxon>
        <taxon>Lophotrochozoa</taxon>
        <taxon>Mollusca</taxon>
        <taxon>Gastropoda</taxon>
        <taxon>Heterobranchia</taxon>
        <taxon>Euthyneura</taxon>
        <taxon>Panpulmonata</taxon>
        <taxon>Sacoglossa</taxon>
        <taxon>Placobranchoidea</taxon>
        <taxon>Plakobranchidae</taxon>
        <taxon>Elysia</taxon>
    </lineage>
</organism>
<keyword evidence="6" id="KW-1185">Reference proteome</keyword>
<dbReference type="OrthoDB" id="267323at2759"/>
<gene>
    <name evidence="5" type="ORF">EGW08_007348</name>
</gene>
<name>A0A3S0ZWR1_ELYCH</name>
<dbReference type="STRING" id="188477.A0A3S0ZWR1"/>
<dbReference type="AlphaFoldDB" id="A0A3S0ZWR1"/>
<dbReference type="GO" id="GO:0005524">
    <property type="term" value="F:ATP binding"/>
    <property type="evidence" value="ECO:0007669"/>
    <property type="project" value="UniProtKB-KW"/>
</dbReference>
<dbReference type="FunFam" id="3.40.50.300:FF:006182">
    <property type="entry name" value="6-phosphofructo-2-kinase/fructose-2,6-biphosphatase 2b"/>
    <property type="match status" value="1"/>
</dbReference>
<dbReference type="SUPFAM" id="SSF52540">
    <property type="entry name" value="P-loop containing nucleoside triphosphate hydrolases"/>
    <property type="match status" value="1"/>
</dbReference>
<feature type="domain" description="6-phosphofructo-2-kinase" evidence="4">
    <location>
        <begin position="108"/>
        <end position="189"/>
    </location>
</feature>
<evidence type="ECO:0000256" key="1">
    <source>
        <dbReference type="ARBA" id="ARBA00022741"/>
    </source>
</evidence>
<dbReference type="PIRSF" id="PIRSF000709">
    <property type="entry name" value="6PFK_2-Ptase"/>
    <property type="match status" value="1"/>
</dbReference>
<protein>
    <recommendedName>
        <fullName evidence="4">6-phosphofructo-2-kinase domain-containing protein</fullName>
    </recommendedName>
</protein>
<sequence>MSTAISSSTTATTTTSTTDADSNKKDKNCNNSIASSCTDSSACPEETDPFEGDCNSTLAPVSKPTRKTSIGGVVCGTSRYPLHSQGGGWSKRRCGLCNVKFTSCPHVLRAPTVIAMVGLPARGKTYISKKLTRYLNWIGVSTKVFNVGEYRRARTDKYRNHEFFKSNNTQAQELRSRVAMLAMEDAAKF</sequence>
<dbReference type="GO" id="GO:0005829">
    <property type="term" value="C:cytosol"/>
    <property type="evidence" value="ECO:0007669"/>
    <property type="project" value="TreeGrafter"/>
</dbReference>
<dbReference type="GO" id="GO:0006000">
    <property type="term" value="P:fructose metabolic process"/>
    <property type="evidence" value="ECO:0007669"/>
    <property type="project" value="InterPro"/>
</dbReference>
<feature type="non-terminal residue" evidence="5">
    <location>
        <position position="189"/>
    </location>
</feature>